<sequence>MQAVTYWGYAKNGKNRTSVHKLIISNCAICWKTHIQKAPHMNNMGRSALLTCLEKLRRGKKFWQGC</sequence>
<proteinExistence type="predicted"/>
<evidence type="ECO:0000313" key="1">
    <source>
        <dbReference type="EMBL" id="AYV82995.1"/>
    </source>
</evidence>
<accession>A0A3G5A6X8</accession>
<reference evidence="1" key="1">
    <citation type="submission" date="2018-10" db="EMBL/GenBank/DDBJ databases">
        <title>Hidden diversity of soil giant viruses.</title>
        <authorList>
            <person name="Schulz F."/>
            <person name="Alteio L."/>
            <person name="Goudeau D."/>
            <person name="Ryan E.M."/>
            <person name="Malmstrom R.R."/>
            <person name="Blanchard J."/>
            <person name="Woyke T."/>
        </authorList>
    </citation>
    <scope>NUCLEOTIDE SEQUENCE</scope>
    <source>
        <strain evidence="1">HYV1</strain>
    </source>
</reference>
<dbReference type="EMBL" id="MK072385">
    <property type="protein sequence ID" value="AYV82995.1"/>
    <property type="molecule type" value="Genomic_DNA"/>
</dbReference>
<organism evidence="1">
    <name type="scientific">Hyperionvirus sp</name>
    <dbReference type="NCBI Taxonomy" id="2487770"/>
    <lineage>
        <taxon>Viruses</taxon>
        <taxon>Varidnaviria</taxon>
        <taxon>Bamfordvirae</taxon>
        <taxon>Nucleocytoviricota</taxon>
        <taxon>Megaviricetes</taxon>
        <taxon>Imitervirales</taxon>
        <taxon>Mimiviridae</taxon>
        <taxon>Klosneuvirinae</taxon>
    </lineage>
</organism>
<protein>
    <submittedName>
        <fullName evidence="1">Uncharacterized protein</fullName>
    </submittedName>
</protein>
<name>A0A3G5A6X8_9VIRU</name>
<gene>
    <name evidence="1" type="ORF">Hyperionvirus3_141</name>
</gene>